<dbReference type="AlphaFoldDB" id="A0A1L0CIZ2"/>
<gene>
    <name evidence="8" type="ORF">HGUI_00933</name>
</gene>
<evidence type="ECO:0000256" key="6">
    <source>
        <dbReference type="ARBA" id="ARBA00023136"/>
    </source>
</evidence>
<evidence type="ECO:0000256" key="4">
    <source>
        <dbReference type="ARBA" id="ARBA00022753"/>
    </source>
</evidence>
<evidence type="ECO:0000313" key="8">
    <source>
        <dbReference type="EMBL" id="SGZ38733.1"/>
    </source>
</evidence>
<evidence type="ECO:0000256" key="3">
    <source>
        <dbReference type="ARBA" id="ARBA00022448"/>
    </source>
</evidence>
<dbReference type="OrthoDB" id="441172at2759"/>
<name>A0A1L0CIZ2_9ASCO</name>
<evidence type="ECO:0008006" key="10">
    <source>
        <dbReference type="Google" id="ProtNLM"/>
    </source>
</evidence>
<dbReference type="GO" id="GO:0005829">
    <property type="term" value="C:cytosol"/>
    <property type="evidence" value="ECO:0007669"/>
    <property type="project" value="EnsemblFungi"/>
</dbReference>
<evidence type="ECO:0000256" key="7">
    <source>
        <dbReference type="SAM" id="MobiDB-lite"/>
    </source>
</evidence>
<dbReference type="GO" id="GO:1904669">
    <property type="term" value="P:ATP export"/>
    <property type="evidence" value="ECO:0007669"/>
    <property type="project" value="EnsemblFungi"/>
</dbReference>
<dbReference type="GO" id="GO:0032511">
    <property type="term" value="P:late endosome to vacuole transport via multivesicular body sorting pathway"/>
    <property type="evidence" value="ECO:0007669"/>
    <property type="project" value="TreeGrafter"/>
</dbReference>
<keyword evidence="9" id="KW-1185">Reference proteome</keyword>
<dbReference type="GO" id="GO:0043162">
    <property type="term" value="P:ubiquitin-dependent protein catabolic process via the multivesicular body sorting pathway"/>
    <property type="evidence" value="ECO:0007669"/>
    <property type="project" value="EnsemblFungi"/>
</dbReference>
<dbReference type="GO" id="GO:0005771">
    <property type="term" value="C:multivesicular body"/>
    <property type="evidence" value="ECO:0007669"/>
    <property type="project" value="TreeGrafter"/>
</dbReference>
<dbReference type="GO" id="GO:0000815">
    <property type="term" value="C:ESCRT III complex"/>
    <property type="evidence" value="ECO:0007669"/>
    <property type="project" value="EnsemblFungi"/>
</dbReference>
<organism evidence="8 9">
    <name type="scientific">Hanseniaspora guilliermondii</name>
    <dbReference type="NCBI Taxonomy" id="56406"/>
    <lineage>
        <taxon>Eukaryota</taxon>
        <taxon>Fungi</taxon>
        <taxon>Dikarya</taxon>
        <taxon>Ascomycota</taxon>
        <taxon>Saccharomycotina</taxon>
        <taxon>Saccharomycetes</taxon>
        <taxon>Saccharomycodales</taxon>
        <taxon>Saccharomycodaceae</taxon>
        <taxon>Hanseniaspora</taxon>
    </lineage>
</organism>
<keyword evidence="3" id="KW-0813">Transport</keyword>
<dbReference type="VEuPathDB" id="FungiDB:HGUI_00933"/>
<dbReference type="GO" id="GO:0005783">
    <property type="term" value="C:endoplasmic reticulum"/>
    <property type="evidence" value="ECO:0007669"/>
    <property type="project" value="EnsemblFungi"/>
</dbReference>
<dbReference type="EMBL" id="FQNF01000011">
    <property type="protein sequence ID" value="SGZ38733.1"/>
    <property type="molecule type" value="Genomic_DNA"/>
</dbReference>
<evidence type="ECO:0000256" key="1">
    <source>
        <dbReference type="ARBA" id="ARBA00004608"/>
    </source>
</evidence>
<dbReference type="Pfam" id="PF03357">
    <property type="entry name" value="Snf7"/>
    <property type="match status" value="1"/>
</dbReference>
<dbReference type="GO" id="GO:0007031">
    <property type="term" value="P:peroxisome organization"/>
    <property type="evidence" value="ECO:0007669"/>
    <property type="project" value="EnsemblFungi"/>
</dbReference>
<proteinExistence type="inferred from homology"/>
<evidence type="ECO:0000256" key="2">
    <source>
        <dbReference type="ARBA" id="ARBA00006190"/>
    </source>
</evidence>
<reference evidence="9" key="1">
    <citation type="submission" date="2016-11" db="EMBL/GenBank/DDBJ databases">
        <authorList>
            <person name="Guldener U."/>
        </authorList>
    </citation>
    <scope>NUCLEOTIDE SEQUENCE [LARGE SCALE GENOMIC DNA]</scope>
</reference>
<feature type="compositionally biased region" description="Basic and acidic residues" evidence="7">
    <location>
        <begin position="179"/>
        <end position="193"/>
    </location>
</feature>
<dbReference type="PANTHER" id="PTHR22761:SF5">
    <property type="entry name" value="CHARGED MULTIVESICULAR BODY PROTEIN 6"/>
    <property type="match status" value="1"/>
</dbReference>
<protein>
    <recommendedName>
        <fullName evidence="10">Vacuolar protein sorting-associated protein 20</fullName>
    </recommendedName>
</protein>
<keyword evidence="5" id="KW-0653">Protein transport</keyword>
<dbReference type="GO" id="GO:0015031">
    <property type="term" value="P:protein transport"/>
    <property type="evidence" value="ECO:0007669"/>
    <property type="project" value="UniProtKB-KW"/>
</dbReference>
<evidence type="ECO:0000256" key="5">
    <source>
        <dbReference type="ARBA" id="ARBA00022927"/>
    </source>
</evidence>
<dbReference type="PANTHER" id="PTHR22761">
    <property type="entry name" value="CHARGED MULTIVESICULAR BODY PROTEIN"/>
    <property type="match status" value="1"/>
</dbReference>
<dbReference type="Proteomes" id="UP000183365">
    <property type="component" value="Unassembled WGS sequence"/>
</dbReference>
<comment type="subcellular location">
    <subcellularLocation>
        <location evidence="1">Endosome membrane</location>
    </subcellularLocation>
</comment>
<evidence type="ECO:0000313" key="9">
    <source>
        <dbReference type="Proteomes" id="UP000183365"/>
    </source>
</evidence>
<sequence length="225" mass="25989">MGQGSSKPNRYEMSEHDRAMLQLKKSRDNIDKYSQSMYKKISKEKLLVKDIIKTKKNIKTGKLNEYDELKCKSILKRIRYQESLVTKAVQQLMSLEEMIISIDFKDVEKMFIKGLENGNGILKELNKELSLEKVDSILNESEEQMTMANDVNDLLAESSNNAGQYLDDEVDEELLEMMKEIEKKSEKPSEQKLPDVSNLPDPISNAHAREEKQKDREEEPTLLVA</sequence>
<accession>A0A1L0CIZ2</accession>
<comment type="similarity">
    <text evidence="2">Belongs to the SNF7 family.</text>
</comment>
<feature type="compositionally biased region" description="Basic and acidic residues" evidence="7">
    <location>
        <begin position="207"/>
        <end position="219"/>
    </location>
</feature>
<keyword evidence="6" id="KW-0472">Membrane</keyword>
<keyword evidence="4" id="KW-0967">Endosome</keyword>
<dbReference type="InterPro" id="IPR005024">
    <property type="entry name" value="Snf7_fam"/>
</dbReference>
<feature type="region of interest" description="Disordered" evidence="7">
    <location>
        <begin position="179"/>
        <end position="225"/>
    </location>
</feature>
<dbReference type="GO" id="GO:0070676">
    <property type="term" value="P:intralumenal vesicle formation"/>
    <property type="evidence" value="ECO:0007669"/>
    <property type="project" value="EnsemblFungi"/>
</dbReference>